<name>A0ABR9PJF4_9BACT</name>
<reference evidence="2 3" key="1">
    <citation type="submission" date="2020-02" db="EMBL/GenBank/DDBJ databases">
        <authorList>
            <person name="Babadi Z.K."/>
            <person name="Risdian C."/>
            <person name="Ebrahimipour G.H."/>
            <person name="Wink J."/>
        </authorList>
    </citation>
    <scope>NUCLEOTIDE SEQUENCE [LARGE SCALE GENOMIC DNA]</scope>
    <source>
        <strain evidence="2 3">ZKHCc1 1396</strain>
    </source>
</reference>
<sequence length="479" mass="53240">MKPVQGSAVRPALEINRPALGIRDALALLQHAVHRTRHSATEPGASLRVQGAAGAGLGLDTLLHKGGEVRLRMRPCRPGIIRSRLNTMNPTAWCLGLLLVIVAQGSARAAGPKPVHRVLTWKVEGVPQRLTTVSEDDGPVLPRVAPDTRIHLLSVIGPMVTTRFMHTWMGAMGGYVTESMRVEYRGKYRFSLGEYLEETGQGGRVLAAMLKLPGVPSKERCPAPSEVREQPSFTKGREHLLAAGCAHPKWLKLEPEAFSILDWDDEDKVLLAIQIFHPEGMRTSNHMERVGVWLTAPPEWRPWLEAARRGEGLFEDQRADWVKRLSPRELAAVRARVAKLKPTARRKFIAESVHRAQKATLSAADLVDEFFPEPKDGELDLETQWAWSDRVLYLRHTPRCRKAAEVVFRGQWAPETEKAIVSNLTQCGGFWGQAPPEGCVEQAAPAACIKPWVEAQHAQERSARQLSPVHDREGRAPVE</sequence>
<dbReference type="RefSeq" id="WP_193347342.1">
    <property type="nucleotide sequence ID" value="NZ_CBCSIP010000173.1"/>
</dbReference>
<feature type="region of interest" description="Disordered" evidence="1">
    <location>
        <begin position="459"/>
        <end position="479"/>
    </location>
</feature>
<dbReference type="Proteomes" id="UP001516472">
    <property type="component" value="Unassembled WGS sequence"/>
</dbReference>
<accession>A0ABR9PJF4</accession>
<evidence type="ECO:0000313" key="2">
    <source>
        <dbReference type="EMBL" id="MBE4747999.1"/>
    </source>
</evidence>
<protein>
    <submittedName>
        <fullName evidence="2">Uncharacterized protein</fullName>
    </submittedName>
</protein>
<gene>
    <name evidence="2" type="ORF">G4177_07380</name>
</gene>
<dbReference type="EMBL" id="JAAIYO010000001">
    <property type="protein sequence ID" value="MBE4747999.1"/>
    <property type="molecule type" value="Genomic_DNA"/>
</dbReference>
<proteinExistence type="predicted"/>
<organism evidence="2 3">
    <name type="scientific">Corallococcus soli</name>
    <dbReference type="NCBI Taxonomy" id="2710757"/>
    <lineage>
        <taxon>Bacteria</taxon>
        <taxon>Pseudomonadati</taxon>
        <taxon>Myxococcota</taxon>
        <taxon>Myxococcia</taxon>
        <taxon>Myxococcales</taxon>
        <taxon>Cystobacterineae</taxon>
        <taxon>Myxococcaceae</taxon>
        <taxon>Corallococcus</taxon>
    </lineage>
</organism>
<evidence type="ECO:0000313" key="3">
    <source>
        <dbReference type="Proteomes" id="UP001516472"/>
    </source>
</evidence>
<keyword evidence="3" id="KW-1185">Reference proteome</keyword>
<comment type="caution">
    <text evidence="2">The sequence shown here is derived from an EMBL/GenBank/DDBJ whole genome shotgun (WGS) entry which is preliminary data.</text>
</comment>
<evidence type="ECO:0000256" key="1">
    <source>
        <dbReference type="SAM" id="MobiDB-lite"/>
    </source>
</evidence>